<name>A0AAE8ZXE3_CAEBR</name>
<proteinExistence type="predicted"/>
<dbReference type="AlphaFoldDB" id="A0AAE8ZXE3"/>
<organism evidence="1 2">
    <name type="scientific">Caenorhabditis briggsae</name>
    <dbReference type="NCBI Taxonomy" id="6238"/>
    <lineage>
        <taxon>Eukaryota</taxon>
        <taxon>Metazoa</taxon>
        <taxon>Ecdysozoa</taxon>
        <taxon>Nematoda</taxon>
        <taxon>Chromadorea</taxon>
        <taxon>Rhabditida</taxon>
        <taxon>Rhabditina</taxon>
        <taxon>Rhabditomorpha</taxon>
        <taxon>Rhabditoidea</taxon>
        <taxon>Rhabditidae</taxon>
        <taxon>Peloderinae</taxon>
        <taxon>Caenorhabditis</taxon>
    </lineage>
</organism>
<evidence type="ECO:0000313" key="2">
    <source>
        <dbReference type="Proteomes" id="UP000827892"/>
    </source>
</evidence>
<sequence>MSINKFLVIPAATIDDVTAVQLGKKSVEGKQFGVVRFRVIRLNKTHSHTDTNGRRKMPFKLIVLFLPSDNRS</sequence>
<protein>
    <submittedName>
        <fullName evidence="1">Uncharacterized protein</fullName>
    </submittedName>
</protein>
<accession>A0AAE8ZXE3</accession>
<gene>
    <name evidence="1" type="ORF">L3Y34_013635</name>
</gene>
<dbReference type="EMBL" id="CP090896">
    <property type="protein sequence ID" value="ULT85075.1"/>
    <property type="molecule type" value="Genomic_DNA"/>
</dbReference>
<evidence type="ECO:0000313" key="1">
    <source>
        <dbReference type="EMBL" id="ULT85075.1"/>
    </source>
</evidence>
<reference evidence="1 2" key="1">
    <citation type="submission" date="2022-05" db="EMBL/GenBank/DDBJ databases">
        <title>Chromosome-level reference genomes for two strains of Caenorhabditis briggsae: an improved platform for comparative genomics.</title>
        <authorList>
            <person name="Stevens L."/>
            <person name="Andersen E.C."/>
        </authorList>
    </citation>
    <scope>NUCLEOTIDE SEQUENCE [LARGE SCALE GENOMIC DNA]</scope>
    <source>
        <strain evidence="1">QX1410_ONT</strain>
        <tissue evidence="1">Whole-organism</tissue>
    </source>
</reference>
<dbReference type="Proteomes" id="UP000827892">
    <property type="component" value="Chromosome X"/>
</dbReference>